<dbReference type="InterPro" id="IPR024705">
    <property type="entry name" value="Ssp411"/>
</dbReference>
<dbReference type="PANTHER" id="PTHR42899">
    <property type="entry name" value="SPERMATOGENESIS-ASSOCIATED PROTEIN 20"/>
    <property type="match status" value="1"/>
</dbReference>
<organism evidence="2 3">
    <name type="scientific">Caldifermentibacillus hisashii</name>
    <dbReference type="NCBI Taxonomy" id="996558"/>
    <lineage>
        <taxon>Bacteria</taxon>
        <taxon>Bacillati</taxon>
        <taxon>Bacillota</taxon>
        <taxon>Bacilli</taxon>
        <taxon>Bacillales</taxon>
        <taxon>Bacillaceae</taxon>
        <taxon>Caldifermentibacillus</taxon>
    </lineage>
</organism>
<dbReference type="InterPro" id="IPR004879">
    <property type="entry name" value="Ssp411-like_TRX"/>
</dbReference>
<dbReference type="Gene3D" id="3.40.30.10">
    <property type="entry name" value="Glutaredoxin"/>
    <property type="match status" value="1"/>
</dbReference>
<protein>
    <submittedName>
        <fullName evidence="2">Thioredoxin domain-containing protein</fullName>
    </submittedName>
</protein>
<dbReference type="PANTHER" id="PTHR42899:SF1">
    <property type="entry name" value="SPERMATOGENESIS-ASSOCIATED PROTEIN 20"/>
    <property type="match status" value="1"/>
</dbReference>
<dbReference type="RefSeq" id="WP_342020128.1">
    <property type="nucleotide sequence ID" value="NZ_JBBYAK010000001.1"/>
</dbReference>
<dbReference type="Pfam" id="PF03190">
    <property type="entry name" value="Thioredox_DsbH"/>
    <property type="match status" value="1"/>
</dbReference>
<gene>
    <name evidence="2" type="ORF">NST17_08925</name>
</gene>
<dbReference type="InterPro" id="IPR012341">
    <property type="entry name" value="6hp_glycosidase-like_sf"/>
</dbReference>
<name>A0ABU9JXP5_9BACI</name>
<dbReference type="InterPro" id="IPR036249">
    <property type="entry name" value="Thioredoxin-like_sf"/>
</dbReference>
<evidence type="ECO:0000313" key="2">
    <source>
        <dbReference type="EMBL" id="MEL3957318.1"/>
    </source>
</evidence>
<evidence type="ECO:0000313" key="3">
    <source>
        <dbReference type="Proteomes" id="UP001459714"/>
    </source>
</evidence>
<dbReference type="Gene3D" id="1.50.10.10">
    <property type="match status" value="1"/>
</dbReference>
<sequence length="689" mass="79611">MTENKNPNRLINEKSPYLLQHAYNPVDWYPWSEEAFEKAKSENKPVFVSIGYSTCHWCHVMERESIENEEVARILNEKFVSIKVDREERPDIDSIYMLVCQMMNGHGGWPLSVFLTPDRVPFYTGTYFPRESRYGMPGFKDVLNYLYQQYTENPDRIKDVGAQVKQALELSREKGEQTSLTKETIDNAFQYYKQTFDPQYGGFGEAPKFPMPHSLVFLLMYAKFCENQEALNMVTKTLDGLARGGIYDHIGYGFSRYSVDEKFLVPHFEKMLYDNALLAMAYTDAFRMTKNARYKKTTEEIIKYVLRDMVHPDGGFYSAEDADSEGEEGKFYVWTPEEVKDVLGEQLGTLFCQAYDITKQGNFEGKNIPNLIISDLESIAKAEGISSAELAEKLETARQRLFQHREKRVRPFRDDKILTAWNGLMIASLAKAGRVFHQASYVQAAEKAVSFIRDNLIQNGRVMVRYRDGEVKNKAFIDEYAFLLWGYIELYESTFAPFYLEEAKKLADNMMDLFWDDHAGGFFFSGNDDEPLLVRQKESYDGALPSGNSVAACQLLRLAKLTGDFTLEEKVQQMFQVFSKDIHDYPNGHAMMLQSVMLSQQAMKEVVIVMDDETKEVVDFIQHIQENFHPEISLMAVKRNEQAKLSEIAPFIEDYAMINEKPTIYVCENFQCNQPTNHFQTAMDLLFKK</sequence>
<accession>A0ABU9JXP5</accession>
<dbReference type="EMBL" id="JBBYAK010000001">
    <property type="protein sequence ID" value="MEL3957318.1"/>
    <property type="molecule type" value="Genomic_DNA"/>
</dbReference>
<dbReference type="SUPFAM" id="SSF48208">
    <property type="entry name" value="Six-hairpin glycosidases"/>
    <property type="match status" value="1"/>
</dbReference>
<feature type="domain" description="Spermatogenesis-associated protein 20-like TRX" evidence="1">
    <location>
        <begin position="7"/>
        <end position="168"/>
    </location>
</feature>
<comment type="caution">
    <text evidence="2">The sequence shown here is derived from an EMBL/GenBank/DDBJ whole genome shotgun (WGS) entry which is preliminary data.</text>
</comment>
<keyword evidence="3" id="KW-1185">Reference proteome</keyword>
<dbReference type="Proteomes" id="UP001459714">
    <property type="component" value="Unassembled WGS sequence"/>
</dbReference>
<proteinExistence type="predicted"/>
<dbReference type="SUPFAM" id="SSF52833">
    <property type="entry name" value="Thioredoxin-like"/>
    <property type="match status" value="1"/>
</dbReference>
<evidence type="ECO:0000259" key="1">
    <source>
        <dbReference type="Pfam" id="PF03190"/>
    </source>
</evidence>
<dbReference type="InterPro" id="IPR008928">
    <property type="entry name" value="6-hairpin_glycosidase_sf"/>
</dbReference>
<reference evidence="2 3" key="1">
    <citation type="submission" date="2024-03" db="EMBL/GenBank/DDBJ databases">
        <title>Bacilli Hybrid Assemblies.</title>
        <authorList>
            <person name="Kovac J."/>
        </authorList>
    </citation>
    <scope>NUCLEOTIDE SEQUENCE [LARGE SCALE GENOMIC DNA]</scope>
    <source>
        <strain evidence="2 3">FSL M8-0022</strain>
    </source>
</reference>
<dbReference type="PIRSF" id="PIRSF006402">
    <property type="entry name" value="UCP006402_thioredoxin"/>
    <property type="match status" value="1"/>
</dbReference>
<dbReference type="CDD" id="cd02955">
    <property type="entry name" value="SSP411"/>
    <property type="match status" value="1"/>
</dbReference>